<evidence type="ECO:0000256" key="4">
    <source>
        <dbReference type="SAM" id="MobiDB-lite"/>
    </source>
</evidence>
<accession>A0A8S5S824</accession>
<proteinExistence type="predicted"/>
<name>A0A8S5S824_9CAUD</name>
<reference evidence="5" key="1">
    <citation type="journal article" date="2021" name="Proc. Natl. Acad. Sci. U.S.A.">
        <title>A Catalog of Tens of Thousands of Viruses from Human Metagenomes Reveals Hidden Associations with Chronic Diseases.</title>
        <authorList>
            <person name="Tisza M.J."/>
            <person name="Buck C.B."/>
        </authorList>
    </citation>
    <scope>NUCLEOTIDE SEQUENCE</scope>
    <source>
        <strain evidence="5">CtBrh2</strain>
    </source>
</reference>
<keyword evidence="2" id="KW-1171">Viral genome ejection through host cell envelope</keyword>
<keyword evidence="1" id="KW-1188">Viral release from host cell</keyword>
<dbReference type="InterPro" id="IPR006944">
    <property type="entry name" value="Phage/GTA_portal"/>
</dbReference>
<evidence type="ECO:0000256" key="3">
    <source>
        <dbReference type="ARBA" id="ARBA00023219"/>
    </source>
</evidence>
<dbReference type="InterPro" id="IPR006427">
    <property type="entry name" value="Portal_HK97"/>
</dbReference>
<protein>
    <submittedName>
        <fullName evidence="5">Portal protein</fullName>
    </submittedName>
</protein>
<dbReference type="EMBL" id="BK032545">
    <property type="protein sequence ID" value="DAF46831.1"/>
    <property type="molecule type" value="Genomic_DNA"/>
</dbReference>
<evidence type="ECO:0000313" key="5">
    <source>
        <dbReference type="EMBL" id="DAF46831.1"/>
    </source>
</evidence>
<sequence>MKGGGTVNIFQKVVNKLTPGFVRQSIINDYSTKSDFTKWFGRTFFGIENGTLETNENIFSIVSRLSNTLSSLPFKKYKNYDQQFDEQMDKLVYYPNPNQTLDMVINVLEVSRNTNGNGYALIFRDIRGQFDKLVPFNPNYVEPVIEQQSKELWYQVNSDGKTFYLHNSDVIHVRHIAGNGNWKGISPIAVLKNSNEFDKAVRQFSLKEMQSLRDSFILTYSANVDADKRAAVVDDFKRFYEENGGVLFQEPGVEIKEMARSFVAGDMEISENITRDRIANVYNVPGVFLNKSSDSFSSNEQLMQLFVNMTLSPIVKQYEREFNKKILTSKERINGIYFKFNLNALLRGDSAARQAFYHGAIRDGWMAQDEVRMLEELPPKGGKASELWISGDMYPLEMDPTLRKSNKSNQDVTEKS</sequence>
<keyword evidence="2" id="KW-1160">Virus entry into host cell</keyword>
<dbReference type="Pfam" id="PF04860">
    <property type="entry name" value="Phage_portal"/>
    <property type="match status" value="1"/>
</dbReference>
<feature type="compositionally biased region" description="Polar residues" evidence="4">
    <location>
        <begin position="407"/>
        <end position="416"/>
    </location>
</feature>
<organism evidence="5">
    <name type="scientific">Siphoviridae sp. ctBrh2</name>
    <dbReference type="NCBI Taxonomy" id="2827804"/>
    <lineage>
        <taxon>Viruses</taxon>
        <taxon>Duplodnaviria</taxon>
        <taxon>Heunggongvirae</taxon>
        <taxon>Uroviricota</taxon>
        <taxon>Caudoviricetes</taxon>
    </lineage>
</organism>
<keyword evidence="3" id="KW-0231">Viral genome packaging</keyword>
<dbReference type="NCBIfam" id="TIGR01537">
    <property type="entry name" value="portal_HK97"/>
    <property type="match status" value="1"/>
</dbReference>
<evidence type="ECO:0000256" key="2">
    <source>
        <dbReference type="ARBA" id="ARBA00023009"/>
    </source>
</evidence>
<evidence type="ECO:0000256" key="1">
    <source>
        <dbReference type="ARBA" id="ARBA00022950"/>
    </source>
</evidence>
<feature type="region of interest" description="Disordered" evidence="4">
    <location>
        <begin position="396"/>
        <end position="416"/>
    </location>
</feature>
<keyword evidence="2" id="KW-1162">Viral penetration into host cytoplasm</keyword>
<keyword evidence="1" id="KW-0118">Viral capsid assembly</keyword>